<keyword evidence="5 6" id="KW-0456">Lyase</keyword>
<evidence type="ECO:0000256" key="4">
    <source>
        <dbReference type="ARBA" id="ARBA00022909"/>
    </source>
</evidence>
<keyword evidence="4 6" id="KW-0289">Folate biosynthesis</keyword>
<evidence type="ECO:0000256" key="6">
    <source>
        <dbReference type="RuleBase" id="RU362079"/>
    </source>
</evidence>
<dbReference type="GO" id="GO:0046656">
    <property type="term" value="P:folic acid biosynthetic process"/>
    <property type="evidence" value="ECO:0007669"/>
    <property type="project" value="UniProtKB-UniRule"/>
</dbReference>
<dbReference type="FunFam" id="3.30.1130.10:FF:000003">
    <property type="entry name" value="7,8-dihydroneopterin aldolase"/>
    <property type="match status" value="1"/>
</dbReference>
<dbReference type="AlphaFoldDB" id="A0A1C0A5F4"/>
<evidence type="ECO:0000313" key="8">
    <source>
        <dbReference type="EMBL" id="OCL25365.1"/>
    </source>
</evidence>
<evidence type="ECO:0000256" key="5">
    <source>
        <dbReference type="ARBA" id="ARBA00023239"/>
    </source>
</evidence>
<dbReference type="InterPro" id="IPR006156">
    <property type="entry name" value="Dihydroneopterin_aldolase"/>
</dbReference>
<name>A0A1C0A5F4_9FIRM</name>
<reference evidence="9" key="1">
    <citation type="submission" date="2016-07" db="EMBL/GenBank/DDBJ databases">
        <authorList>
            <person name="Florea S."/>
            <person name="Webb J.S."/>
            <person name="Jaromczyk J."/>
            <person name="Schardl C.L."/>
        </authorList>
    </citation>
    <scope>NUCLEOTIDE SEQUENCE [LARGE SCALE GENOMIC DNA]</scope>
    <source>
        <strain evidence="9">Z6</strain>
    </source>
</reference>
<comment type="function">
    <text evidence="6">Catalyzes the conversion of 7,8-dihydroneopterin to 6-hydroxymethyl-7,8-dihydropterin.</text>
</comment>
<dbReference type="OrthoDB" id="9808041at2"/>
<proteinExistence type="inferred from homology"/>
<evidence type="ECO:0000313" key="9">
    <source>
        <dbReference type="Proteomes" id="UP000093514"/>
    </source>
</evidence>
<dbReference type="GO" id="GO:0046654">
    <property type="term" value="P:tetrahydrofolate biosynthetic process"/>
    <property type="evidence" value="ECO:0007669"/>
    <property type="project" value="UniProtKB-UniRule"/>
</dbReference>
<evidence type="ECO:0000256" key="2">
    <source>
        <dbReference type="ARBA" id="ARBA00005013"/>
    </source>
</evidence>
<dbReference type="RefSeq" id="WP_068719277.1">
    <property type="nucleotide sequence ID" value="NZ_LWDV01000010.1"/>
</dbReference>
<comment type="pathway">
    <text evidence="2 6">Cofactor biosynthesis; tetrahydrofolate biosynthesis; 2-amino-4-hydroxy-6-hydroxymethyl-7,8-dihydropteridine diphosphate from 7,8-dihydroneopterin triphosphate: step 3/4.</text>
</comment>
<dbReference type="PANTHER" id="PTHR42844:SF1">
    <property type="entry name" value="DIHYDRONEOPTERIN ALDOLASE 1-RELATED"/>
    <property type="match status" value="1"/>
</dbReference>
<keyword evidence="9" id="KW-1185">Reference proteome</keyword>
<dbReference type="EC" id="4.1.2.25" evidence="6"/>
<dbReference type="GO" id="GO:0004150">
    <property type="term" value="F:dihydroneopterin aldolase activity"/>
    <property type="evidence" value="ECO:0007669"/>
    <property type="project" value="UniProtKB-UniRule"/>
</dbReference>
<dbReference type="Gene3D" id="3.30.1130.10">
    <property type="match status" value="1"/>
</dbReference>
<dbReference type="GO" id="GO:0005737">
    <property type="term" value="C:cytoplasm"/>
    <property type="evidence" value="ECO:0007669"/>
    <property type="project" value="TreeGrafter"/>
</dbReference>
<evidence type="ECO:0000259" key="7">
    <source>
        <dbReference type="SMART" id="SM00905"/>
    </source>
</evidence>
<dbReference type="EMBL" id="LWDV01000010">
    <property type="protein sequence ID" value="OCL25365.1"/>
    <property type="molecule type" value="Genomic_DNA"/>
</dbReference>
<reference evidence="8 9" key="2">
    <citation type="submission" date="2016-08" db="EMBL/GenBank/DDBJ databases">
        <title>Orenia metallireducens sp. nov. strain Z6, a Novel Metal-reducing Firmicute from the Deep Subsurface.</title>
        <authorList>
            <person name="Maxim B.I."/>
            <person name="Kenneth K."/>
            <person name="Flynn T.M."/>
            <person name="Oloughlin E.J."/>
            <person name="Locke R.A."/>
            <person name="Weber J.R."/>
            <person name="Egan S.M."/>
            <person name="Mackie R.I."/>
            <person name="Cann I.K."/>
        </authorList>
    </citation>
    <scope>NUCLEOTIDE SEQUENCE [LARGE SCALE GENOMIC DNA]</scope>
    <source>
        <strain evidence="8 9">Z6</strain>
    </source>
</reference>
<dbReference type="PANTHER" id="PTHR42844">
    <property type="entry name" value="DIHYDRONEOPTERIN ALDOLASE 1-RELATED"/>
    <property type="match status" value="1"/>
</dbReference>
<dbReference type="Proteomes" id="UP000093514">
    <property type="component" value="Unassembled WGS sequence"/>
</dbReference>
<dbReference type="NCBIfam" id="TIGR00525">
    <property type="entry name" value="folB"/>
    <property type="match status" value="1"/>
</dbReference>
<comment type="caution">
    <text evidence="8">The sequence shown here is derived from an EMBL/GenBank/DDBJ whole genome shotgun (WGS) entry which is preliminary data.</text>
</comment>
<evidence type="ECO:0000256" key="1">
    <source>
        <dbReference type="ARBA" id="ARBA00001353"/>
    </source>
</evidence>
<comment type="similarity">
    <text evidence="3 6">Belongs to the DHNA family.</text>
</comment>
<evidence type="ECO:0000256" key="3">
    <source>
        <dbReference type="ARBA" id="ARBA00005708"/>
    </source>
</evidence>
<comment type="catalytic activity">
    <reaction evidence="1 6">
        <text>7,8-dihydroneopterin = 6-hydroxymethyl-7,8-dihydropterin + glycolaldehyde</text>
        <dbReference type="Rhea" id="RHEA:10540"/>
        <dbReference type="ChEBI" id="CHEBI:17001"/>
        <dbReference type="ChEBI" id="CHEBI:17071"/>
        <dbReference type="ChEBI" id="CHEBI:44841"/>
        <dbReference type="EC" id="4.1.2.25"/>
    </reaction>
</comment>
<dbReference type="InterPro" id="IPR043133">
    <property type="entry name" value="GTP-CH-I_C/QueF"/>
</dbReference>
<sequence>MDKIILNDLSFYGYHGALIEENRLGQKFFIDLELYLDLKSAGKSDNLDQSVSYALVYEVVKEICEQERYQLIEALAEKIADRVLKEFTKIEEIMVRVKKPEAPIPGIFDHVGVQIFRGRK</sequence>
<dbReference type="InterPro" id="IPR006157">
    <property type="entry name" value="FolB_dom"/>
</dbReference>
<protein>
    <recommendedName>
        <fullName evidence="6">7,8-dihydroneopterin aldolase</fullName>
        <ecNumber evidence="6">4.1.2.25</ecNumber>
    </recommendedName>
</protein>
<organism evidence="8 9">
    <name type="scientific">Orenia metallireducens</name>
    <dbReference type="NCBI Taxonomy" id="1413210"/>
    <lineage>
        <taxon>Bacteria</taxon>
        <taxon>Bacillati</taxon>
        <taxon>Bacillota</taxon>
        <taxon>Clostridia</taxon>
        <taxon>Halanaerobiales</taxon>
        <taxon>Halobacteroidaceae</taxon>
        <taxon>Orenia</taxon>
    </lineage>
</organism>
<feature type="domain" description="Dihydroneopterin aldolase/epimerase" evidence="7">
    <location>
        <begin position="4"/>
        <end position="117"/>
    </location>
</feature>
<dbReference type="UniPathway" id="UPA00077">
    <property type="reaction ID" value="UER00154"/>
</dbReference>
<dbReference type="NCBIfam" id="TIGR00526">
    <property type="entry name" value="folB_dom"/>
    <property type="match status" value="1"/>
</dbReference>
<gene>
    <name evidence="8" type="ORF">U472_13520</name>
</gene>
<dbReference type="SUPFAM" id="SSF55620">
    <property type="entry name" value="Tetrahydrobiopterin biosynthesis enzymes-like"/>
    <property type="match status" value="1"/>
</dbReference>
<dbReference type="Pfam" id="PF02152">
    <property type="entry name" value="FolB"/>
    <property type="match status" value="1"/>
</dbReference>
<dbReference type="SMART" id="SM00905">
    <property type="entry name" value="FolB"/>
    <property type="match status" value="1"/>
</dbReference>
<dbReference type="CDD" id="cd00534">
    <property type="entry name" value="DHNA_DHNTPE"/>
    <property type="match status" value="1"/>
</dbReference>
<accession>A0A1C0A5F4</accession>